<reference evidence="1 2" key="1">
    <citation type="submission" date="2019-02" db="EMBL/GenBank/DDBJ databases">
        <title>Deep-cultivation of Planctomycetes and their phenomic and genomic characterization uncovers novel biology.</title>
        <authorList>
            <person name="Wiegand S."/>
            <person name="Jogler M."/>
            <person name="Boedeker C."/>
            <person name="Pinto D."/>
            <person name="Vollmers J."/>
            <person name="Rivas-Marin E."/>
            <person name="Kohn T."/>
            <person name="Peeters S.H."/>
            <person name="Heuer A."/>
            <person name="Rast P."/>
            <person name="Oberbeckmann S."/>
            <person name="Bunk B."/>
            <person name="Jeske O."/>
            <person name="Meyerdierks A."/>
            <person name="Storesund J.E."/>
            <person name="Kallscheuer N."/>
            <person name="Luecker S."/>
            <person name="Lage O.M."/>
            <person name="Pohl T."/>
            <person name="Merkel B.J."/>
            <person name="Hornburger P."/>
            <person name="Mueller R.-W."/>
            <person name="Bruemmer F."/>
            <person name="Labrenz M."/>
            <person name="Spormann A.M."/>
            <person name="Op den Camp H."/>
            <person name="Overmann J."/>
            <person name="Amann R."/>
            <person name="Jetten M.S.M."/>
            <person name="Mascher T."/>
            <person name="Medema M.H."/>
            <person name="Devos D.P."/>
            <person name="Kaster A.-K."/>
            <person name="Ovreas L."/>
            <person name="Rohde M."/>
            <person name="Galperin M.Y."/>
            <person name="Jogler C."/>
        </authorList>
    </citation>
    <scope>NUCLEOTIDE SEQUENCE [LARGE SCALE GENOMIC DNA]</scope>
    <source>
        <strain evidence="1 2">Mal52</strain>
    </source>
</reference>
<dbReference type="Pfam" id="PF13692">
    <property type="entry name" value="Glyco_trans_1_4"/>
    <property type="match status" value="1"/>
</dbReference>
<evidence type="ECO:0000313" key="1">
    <source>
        <dbReference type="EMBL" id="QDU42774.1"/>
    </source>
</evidence>
<dbReference type="RefSeq" id="WP_145374782.1">
    <property type="nucleotide sequence ID" value="NZ_CP036276.1"/>
</dbReference>
<dbReference type="Gene3D" id="3.40.50.2000">
    <property type="entry name" value="Glycogen Phosphorylase B"/>
    <property type="match status" value="1"/>
</dbReference>
<organism evidence="1 2">
    <name type="scientific">Symmachiella dynata</name>
    <dbReference type="NCBI Taxonomy" id="2527995"/>
    <lineage>
        <taxon>Bacteria</taxon>
        <taxon>Pseudomonadati</taxon>
        <taxon>Planctomycetota</taxon>
        <taxon>Planctomycetia</taxon>
        <taxon>Planctomycetales</taxon>
        <taxon>Planctomycetaceae</taxon>
        <taxon>Symmachiella</taxon>
    </lineage>
</organism>
<protein>
    <recommendedName>
        <fullName evidence="3">Glycosyl transferases group 1</fullName>
    </recommendedName>
</protein>
<dbReference type="AlphaFoldDB" id="A0A517ZJX0"/>
<sequence length="369" mass="41237">MATSIKGMTRWLGHRGRECGVHLDRLRQPHHAPRVVFSVDGPNNGMASGLRGYAMAEHLRRFNWRTTVFPHQLEQCQRSRVFKYESPDVVVLQKARHVLNLPSLYAGAKVVLDVDDADFLDPQLTERYETVVRGCDAVIAGSRFVADWARQFNPNVTIIWTAKPPAAEYKTRPAKNERPTIIWACSDPHAYPAEAELVREVMLHVQSPEQLTFVLAGVRDESVSDEWLQPLVQAGIDCQKLRFCEYGQFVRSIGTAHIGLAPLLPESSPFSAGKSFGKVLAYLDAYVTCVASDCCDHPLFFRHGENGMLANSVEEWVQALDHLVAERTDCTAMGETAKQDYLARLTCEASAARLNDVLRQLISSDGTDK</sequence>
<dbReference type="KEGG" id="sdyn:Mal52_12420"/>
<evidence type="ECO:0008006" key="3">
    <source>
        <dbReference type="Google" id="ProtNLM"/>
    </source>
</evidence>
<keyword evidence="2" id="KW-1185">Reference proteome</keyword>
<accession>A0A517ZJX0</accession>
<dbReference type="EMBL" id="CP036276">
    <property type="protein sequence ID" value="QDU42774.1"/>
    <property type="molecule type" value="Genomic_DNA"/>
</dbReference>
<proteinExistence type="predicted"/>
<evidence type="ECO:0000313" key="2">
    <source>
        <dbReference type="Proteomes" id="UP000319383"/>
    </source>
</evidence>
<name>A0A517ZJX0_9PLAN</name>
<gene>
    <name evidence="1" type="ORF">Mal52_12420</name>
</gene>
<dbReference type="SUPFAM" id="SSF53756">
    <property type="entry name" value="UDP-Glycosyltransferase/glycogen phosphorylase"/>
    <property type="match status" value="1"/>
</dbReference>
<dbReference type="Proteomes" id="UP000319383">
    <property type="component" value="Chromosome"/>
</dbReference>